<dbReference type="SUPFAM" id="SSF47413">
    <property type="entry name" value="lambda repressor-like DNA-binding domains"/>
    <property type="match status" value="1"/>
</dbReference>
<evidence type="ECO:0000313" key="2">
    <source>
        <dbReference type="EMBL" id="AVH58368.1"/>
    </source>
</evidence>
<evidence type="ECO:0000259" key="1">
    <source>
        <dbReference type="PROSITE" id="PS50943"/>
    </source>
</evidence>
<dbReference type="RefSeq" id="WP_099504270.1">
    <property type="nucleotide sequence ID" value="NZ_CP026652.1"/>
</dbReference>
<reference evidence="2 3" key="1">
    <citation type="submission" date="2018-02" db="EMBL/GenBank/DDBJ databases">
        <title>Complete genome sequence of Streptomyces dengpaensis, the producer of angucyclines.</title>
        <authorList>
            <person name="Yumei L."/>
        </authorList>
    </citation>
    <scope>NUCLEOTIDE SEQUENCE [LARGE SCALE GENOMIC DNA]</scope>
    <source>
        <strain evidence="2 3">XZHG99</strain>
    </source>
</reference>
<dbReference type="Proteomes" id="UP000238413">
    <property type="component" value="Chromosome"/>
</dbReference>
<dbReference type="EMBL" id="CP026652">
    <property type="protein sequence ID" value="AVH58368.1"/>
    <property type="molecule type" value="Genomic_DNA"/>
</dbReference>
<dbReference type="PROSITE" id="PS50943">
    <property type="entry name" value="HTH_CROC1"/>
    <property type="match status" value="1"/>
</dbReference>
<dbReference type="InterPro" id="IPR010982">
    <property type="entry name" value="Lambda_DNA-bd_dom_sf"/>
</dbReference>
<evidence type="ECO:0000313" key="3">
    <source>
        <dbReference type="Proteomes" id="UP000238413"/>
    </source>
</evidence>
<dbReference type="Pfam" id="PF01381">
    <property type="entry name" value="HTH_3"/>
    <property type="match status" value="1"/>
</dbReference>
<dbReference type="Gene3D" id="1.10.260.40">
    <property type="entry name" value="lambda repressor-like DNA-binding domains"/>
    <property type="match status" value="1"/>
</dbReference>
<dbReference type="InterPro" id="IPR001387">
    <property type="entry name" value="Cro/C1-type_HTH"/>
</dbReference>
<proteinExistence type="predicted"/>
<dbReference type="SMART" id="SM00530">
    <property type="entry name" value="HTH_XRE"/>
    <property type="match status" value="1"/>
</dbReference>
<dbReference type="CDD" id="cd00093">
    <property type="entry name" value="HTH_XRE"/>
    <property type="match status" value="1"/>
</dbReference>
<gene>
    <name evidence="2" type="ORF">C4B68_24300</name>
</gene>
<accession>A0ABN5I5N7</accession>
<keyword evidence="3" id="KW-1185">Reference proteome</keyword>
<organism evidence="2 3">
    <name type="scientific">Streptomyces dengpaensis</name>
    <dbReference type="NCBI Taxonomy" id="2049881"/>
    <lineage>
        <taxon>Bacteria</taxon>
        <taxon>Bacillati</taxon>
        <taxon>Actinomycetota</taxon>
        <taxon>Actinomycetes</taxon>
        <taxon>Kitasatosporales</taxon>
        <taxon>Streptomycetaceae</taxon>
        <taxon>Streptomyces</taxon>
    </lineage>
</organism>
<name>A0ABN5I5N7_9ACTN</name>
<protein>
    <submittedName>
        <fullName evidence="2">XRE family transcriptional regulator</fullName>
    </submittedName>
</protein>
<feature type="domain" description="HTH cro/C1-type" evidence="1">
    <location>
        <begin position="19"/>
        <end position="73"/>
    </location>
</feature>
<sequence>MHDPPPGLPDFRRLVADRVRTERRRRNLTQEQLAHDAGLAPRTVVSLESGRHGCHLDVLYALARAMGVTVADLVSDDLP</sequence>